<dbReference type="PANTHER" id="PTHR43827:SF3">
    <property type="entry name" value="NADP-DEPENDENT OXIDOREDUCTASE DOMAIN-CONTAINING PROTEIN"/>
    <property type="match status" value="1"/>
</dbReference>
<feature type="domain" description="NADP-dependent oxidoreductase" evidence="4">
    <location>
        <begin position="18"/>
        <end position="262"/>
    </location>
</feature>
<dbReference type="Gene3D" id="3.20.20.100">
    <property type="entry name" value="NADP-dependent oxidoreductase domain"/>
    <property type="match status" value="1"/>
</dbReference>
<keyword evidence="2" id="KW-0521">NADP</keyword>
<keyword evidence="3" id="KW-0560">Oxidoreductase</keyword>
<dbReference type="PROSITE" id="PS00798">
    <property type="entry name" value="ALDOKETO_REDUCTASE_1"/>
    <property type="match status" value="1"/>
</dbReference>
<dbReference type="PRINTS" id="PR00069">
    <property type="entry name" value="ALDKETRDTASE"/>
</dbReference>
<dbReference type="Proteomes" id="UP000776629">
    <property type="component" value="Unassembled WGS sequence"/>
</dbReference>
<dbReference type="SUPFAM" id="SSF51430">
    <property type="entry name" value="NAD(P)-linked oxidoreductase"/>
    <property type="match status" value="1"/>
</dbReference>
<dbReference type="RefSeq" id="WP_204776064.1">
    <property type="nucleotide sequence ID" value="NZ_JACJJQ010000007.1"/>
</dbReference>
<evidence type="ECO:0000259" key="4">
    <source>
        <dbReference type="Pfam" id="PF00248"/>
    </source>
</evidence>
<accession>A0ABS2EMA4</accession>
<name>A0ABS2EMA4_9LACO</name>
<reference evidence="5 6" key="1">
    <citation type="journal article" date="2021" name="Sci. Rep.">
        <title>The distribution of antibiotic resistance genes in chicken gut microbiota commensals.</title>
        <authorList>
            <person name="Juricova H."/>
            <person name="Matiasovicova J."/>
            <person name="Kubasova T."/>
            <person name="Cejkova D."/>
            <person name="Rychlik I."/>
        </authorList>
    </citation>
    <scope>NUCLEOTIDE SEQUENCE [LARGE SCALE GENOMIC DNA]</scope>
    <source>
        <strain evidence="5 6">An810</strain>
    </source>
</reference>
<dbReference type="InterPro" id="IPR018170">
    <property type="entry name" value="Aldo/ket_reductase_CS"/>
</dbReference>
<sequence length="292" mass="32760">MTKIPTFKLNDGNEIPALGFGTFQIPADGSTYQAVKTALKLGYRHLDTAQAYFNEAEVGQAIKDSGIPRDQIWVTSKLWLQDYAYATAKQTIDATLEKMGLDYLDLYLLHQPYDQVDEAWQALSEAQTAGKLRSIGISNFTPHLWQKWASAFANHVPAVNQVEFNPYFQQRELRQLMADHHIALEAWSPLGQGNADLFNEPVLKAIATKYGKDVGQIILHFEYQTGIIVFPKSVHEARMTSNQAIFDFTLTSDEMDAIVRLDKGHGKHNPDAPGVADTLLNNFNVHPEKEAK</sequence>
<proteinExistence type="inferred from homology"/>
<dbReference type="PANTHER" id="PTHR43827">
    <property type="entry name" value="2,5-DIKETO-D-GLUCONIC ACID REDUCTASE"/>
    <property type="match status" value="1"/>
</dbReference>
<evidence type="ECO:0000313" key="5">
    <source>
        <dbReference type="EMBL" id="MBM6753617.1"/>
    </source>
</evidence>
<dbReference type="InterPro" id="IPR020471">
    <property type="entry name" value="AKR"/>
</dbReference>
<organism evidence="5 6">
    <name type="scientific">Limosilactobacillus alvi</name>
    <dbReference type="NCBI Taxonomy" id="990412"/>
    <lineage>
        <taxon>Bacteria</taxon>
        <taxon>Bacillati</taxon>
        <taxon>Bacillota</taxon>
        <taxon>Bacilli</taxon>
        <taxon>Lactobacillales</taxon>
        <taxon>Lactobacillaceae</taxon>
        <taxon>Limosilactobacillus</taxon>
    </lineage>
</organism>
<dbReference type="InterPro" id="IPR023210">
    <property type="entry name" value="NADP_OxRdtase_dom"/>
</dbReference>
<comment type="similarity">
    <text evidence="1">Belongs to the aldo/keto reductase family.</text>
</comment>
<protein>
    <submittedName>
        <fullName evidence="5">Aldo/keto reductase</fullName>
    </submittedName>
</protein>
<evidence type="ECO:0000313" key="6">
    <source>
        <dbReference type="Proteomes" id="UP000776629"/>
    </source>
</evidence>
<comment type="caution">
    <text evidence="5">The sequence shown here is derived from an EMBL/GenBank/DDBJ whole genome shotgun (WGS) entry which is preliminary data.</text>
</comment>
<evidence type="ECO:0000256" key="1">
    <source>
        <dbReference type="ARBA" id="ARBA00007905"/>
    </source>
</evidence>
<keyword evidence="6" id="KW-1185">Reference proteome</keyword>
<evidence type="ECO:0000256" key="3">
    <source>
        <dbReference type="ARBA" id="ARBA00023002"/>
    </source>
</evidence>
<dbReference type="InterPro" id="IPR036812">
    <property type="entry name" value="NAD(P)_OxRdtase_dom_sf"/>
</dbReference>
<dbReference type="Pfam" id="PF00248">
    <property type="entry name" value="Aldo_ket_red"/>
    <property type="match status" value="1"/>
</dbReference>
<dbReference type="EMBL" id="JACJJQ010000007">
    <property type="protein sequence ID" value="MBM6753617.1"/>
    <property type="molecule type" value="Genomic_DNA"/>
</dbReference>
<evidence type="ECO:0000256" key="2">
    <source>
        <dbReference type="ARBA" id="ARBA00022857"/>
    </source>
</evidence>
<dbReference type="PIRSF" id="PIRSF000097">
    <property type="entry name" value="AKR"/>
    <property type="match status" value="1"/>
</dbReference>
<gene>
    <name evidence="5" type="ORF">H5993_02395</name>
</gene>